<keyword evidence="1" id="KW-1133">Transmembrane helix</keyword>
<accession>A0A562PFB8</accession>
<evidence type="ECO:0000313" key="2">
    <source>
        <dbReference type="EMBL" id="TWI43182.1"/>
    </source>
</evidence>
<keyword evidence="1" id="KW-0812">Transmembrane</keyword>
<comment type="caution">
    <text evidence="2">The sequence shown here is derived from an EMBL/GenBank/DDBJ whole genome shotgun (WGS) entry which is preliminary data.</text>
</comment>
<feature type="transmembrane region" description="Helical" evidence="1">
    <location>
        <begin position="38"/>
        <end position="58"/>
    </location>
</feature>
<organism evidence="2 3">
    <name type="scientific">Mesorhizobium tianshanense</name>
    <dbReference type="NCBI Taxonomy" id="39844"/>
    <lineage>
        <taxon>Bacteria</taxon>
        <taxon>Pseudomonadati</taxon>
        <taxon>Pseudomonadota</taxon>
        <taxon>Alphaproteobacteria</taxon>
        <taxon>Hyphomicrobiales</taxon>
        <taxon>Phyllobacteriaceae</taxon>
        <taxon>Mesorhizobium</taxon>
    </lineage>
</organism>
<proteinExistence type="predicted"/>
<keyword evidence="1" id="KW-0472">Membrane</keyword>
<reference evidence="2 3" key="1">
    <citation type="journal article" date="2015" name="Stand. Genomic Sci.">
        <title>Genomic Encyclopedia of Bacterial and Archaeal Type Strains, Phase III: the genomes of soil and plant-associated and newly described type strains.</title>
        <authorList>
            <person name="Whitman W.B."/>
            <person name="Woyke T."/>
            <person name="Klenk H.P."/>
            <person name="Zhou Y."/>
            <person name="Lilburn T.G."/>
            <person name="Beck B.J."/>
            <person name="De Vos P."/>
            <person name="Vandamme P."/>
            <person name="Eisen J.A."/>
            <person name="Garrity G."/>
            <person name="Hugenholtz P."/>
            <person name="Kyrpides N.C."/>
        </authorList>
    </citation>
    <scope>NUCLEOTIDE SEQUENCE [LARGE SCALE GENOMIC DNA]</scope>
    <source>
        <strain evidence="2 3">CGMCC 1.2546</strain>
    </source>
</reference>
<dbReference type="Proteomes" id="UP000317122">
    <property type="component" value="Unassembled WGS sequence"/>
</dbReference>
<dbReference type="AlphaFoldDB" id="A0A562PFB8"/>
<sequence length="59" mass="6427">MLVKGSMSKFLALVIVAMMVIQMIKPLGLPGLKRRSDFWKLAVLAMAAISLTAALGHWT</sequence>
<name>A0A562PFB8_9HYPH</name>
<gene>
    <name evidence="2" type="ORF">IQ26_00143</name>
</gene>
<feature type="transmembrane region" description="Helical" evidence="1">
    <location>
        <begin position="6"/>
        <end position="26"/>
    </location>
</feature>
<dbReference type="EMBL" id="VLKT01000001">
    <property type="protein sequence ID" value="TWI43182.1"/>
    <property type="molecule type" value="Genomic_DNA"/>
</dbReference>
<evidence type="ECO:0000313" key="3">
    <source>
        <dbReference type="Proteomes" id="UP000317122"/>
    </source>
</evidence>
<protein>
    <submittedName>
        <fullName evidence="2">Uncharacterized protein</fullName>
    </submittedName>
</protein>
<evidence type="ECO:0000256" key="1">
    <source>
        <dbReference type="SAM" id="Phobius"/>
    </source>
</evidence>
<keyword evidence="3" id="KW-1185">Reference proteome</keyword>